<keyword evidence="1" id="KW-0812">Transmembrane</keyword>
<feature type="transmembrane region" description="Helical" evidence="1">
    <location>
        <begin position="110"/>
        <end position="130"/>
    </location>
</feature>
<comment type="caution">
    <text evidence="2">The sequence shown here is derived from an EMBL/GenBank/DDBJ whole genome shotgun (WGS) entry which is preliminary data.</text>
</comment>
<dbReference type="Pfam" id="PF06772">
    <property type="entry name" value="LtrA"/>
    <property type="match status" value="1"/>
</dbReference>
<feature type="transmembrane region" description="Helical" evidence="1">
    <location>
        <begin position="312"/>
        <end position="330"/>
    </location>
</feature>
<dbReference type="PANTHER" id="PTHR36840">
    <property type="entry name" value="BLL5714 PROTEIN"/>
    <property type="match status" value="1"/>
</dbReference>
<proteinExistence type="predicted"/>
<keyword evidence="1" id="KW-1133">Transmembrane helix</keyword>
<evidence type="ECO:0000256" key="1">
    <source>
        <dbReference type="SAM" id="Phobius"/>
    </source>
</evidence>
<accession>A0A927R725</accession>
<organism evidence="2 3">
    <name type="scientific">Plantactinospora soyae</name>
    <dbReference type="NCBI Taxonomy" id="1544732"/>
    <lineage>
        <taxon>Bacteria</taxon>
        <taxon>Bacillati</taxon>
        <taxon>Actinomycetota</taxon>
        <taxon>Actinomycetes</taxon>
        <taxon>Micromonosporales</taxon>
        <taxon>Micromonosporaceae</taxon>
        <taxon>Plantactinospora</taxon>
    </lineage>
</organism>
<dbReference type="RefSeq" id="WP_192767295.1">
    <property type="nucleotide sequence ID" value="NZ_JADBEB010000001.1"/>
</dbReference>
<evidence type="ECO:0000313" key="3">
    <source>
        <dbReference type="Proteomes" id="UP000649753"/>
    </source>
</evidence>
<feature type="transmembrane region" description="Helical" evidence="1">
    <location>
        <begin position="278"/>
        <end position="300"/>
    </location>
</feature>
<keyword evidence="3" id="KW-1185">Reference proteome</keyword>
<name>A0A927R725_9ACTN</name>
<feature type="transmembrane region" description="Helical" evidence="1">
    <location>
        <begin position="208"/>
        <end position="227"/>
    </location>
</feature>
<feature type="transmembrane region" description="Helical" evidence="1">
    <location>
        <begin position="166"/>
        <end position="187"/>
    </location>
</feature>
<dbReference type="PANTHER" id="PTHR36840:SF1">
    <property type="entry name" value="BLL5714 PROTEIN"/>
    <property type="match status" value="1"/>
</dbReference>
<feature type="transmembrane region" description="Helical" evidence="1">
    <location>
        <begin position="142"/>
        <end position="160"/>
    </location>
</feature>
<feature type="transmembrane region" description="Helical" evidence="1">
    <location>
        <begin position="342"/>
        <end position="359"/>
    </location>
</feature>
<reference evidence="2" key="1">
    <citation type="submission" date="2020-10" db="EMBL/GenBank/DDBJ databases">
        <title>Sequencing the genomes of 1000 actinobacteria strains.</title>
        <authorList>
            <person name="Klenk H.-P."/>
        </authorList>
    </citation>
    <scope>NUCLEOTIDE SEQUENCE</scope>
    <source>
        <strain evidence="2">DSM 46832</strain>
    </source>
</reference>
<dbReference type="EMBL" id="JADBEB010000001">
    <property type="protein sequence ID" value="MBE1487456.1"/>
    <property type="molecule type" value="Genomic_DNA"/>
</dbReference>
<dbReference type="InterPro" id="IPR010640">
    <property type="entry name" value="Low_temperature_requirement_A"/>
</dbReference>
<feature type="transmembrane region" description="Helical" evidence="1">
    <location>
        <begin position="239"/>
        <end position="257"/>
    </location>
</feature>
<gene>
    <name evidence="2" type="ORF">H4W31_003094</name>
</gene>
<feature type="transmembrane region" description="Helical" evidence="1">
    <location>
        <begin position="82"/>
        <end position="104"/>
    </location>
</feature>
<feature type="transmembrane region" description="Helical" evidence="1">
    <location>
        <begin position="22"/>
        <end position="39"/>
    </location>
</feature>
<dbReference type="AlphaFoldDB" id="A0A927R725"/>
<sequence length="393" mass="41779">MATGGDAGNPAPAQPDPSRPNYLELFFDLAYIFALITLSKKALHDLTWVGLAQTLVLLLAFTLIWALSAWVGDRLDLNQPSVAPLVLGIMAGSLLMAGVVPEAYGDRGLLFAVAYLSIHFGAGVYSVLFIRGPGVSLRSGRTLLWESVAALAWITGALLATGGARAAFWAVGLVVEYLGVVLGWPAPWSRRRLPQAPRPVGERISERYRQFVIIALGASIFLVGSSFSEGPYTTARSGALVVVFMITVLIWRIYIYRAGELMTGTISTSGNPERLSQIAAFVHVVLVAGILGTAVGVQLVIRRPFGDTPTSWAVAILGGPAVFLIGRALLDYTVFAHVNRARLIGLLLLAGLAAATSLLPPIMMALAVVGILAYIATSNLIQTLLQPPTPVTR</sequence>
<protein>
    <submittedName>
        <fullName evidence="2">Low temperature requirement protein LtrA</fullName>
    </submittedName>
</protein>
<keyword evidence="1" id="KW-0472">Membrane</keyword>
<feature type="transmembrane region" description="Helical" evidence="1">
    <location>
        <begin position="51"/>
        <end position="70"/>
    </location>
</feature>
<dbReference type="Proteomes" id="UP000649753">
    <property type="component" value="Unassembled WGS sequence"/>
</dbReference>
<evidence type="ECO:0000313" key="2">
    <source>
        <dbReference type="EMBL" id="MBE1487456.1"/>
    </source>
</evidence>